<keyword evidence="6" id="KW-1185">Reference proteome</keyword>
<dbReference type="InterPro" id="IPR005318">
    <property type="entry name" value="OM_porin_bac"/>
</dbReference>
<dbReference type="Pfam" id="PF03573">
    <property type="entry name" value="OprD"/>
    <property type="match status" value="1"/>
</dbReference>
<dbReference type="RefSeq" id="WP_013449999.1">
    <property type="nucleotide sequence ID" value="NC_014755.1"/>
</dbReference>
<comment type="similarity">
    <text evidence="1">Belongs to the outer membrane porin (Opr) (TC 1.B.25) family.</text>
</comment>
<evidence type="ECO:0000256" key="1">
    <source>
        <dbReference type="ARBA" id="ARBA00009075"/>
    </source>
</evidence>
<evidence type="ECO:0000256" key="2">
    <source>
        <dbReference type="ARBA" id="ARBA00022448"/>
    </source>
</evidence>
<evidence type="ECO:0000256" key="4">
    <source>
        <dbReference type="SAM" id="SignalP"/>
    </source>
</evidence>
<geneLocation type="plasmid" evidence="5 6">
    <name>pSULKU02</name>
</geneLocation>
<dbReference type="AlphaFoldDB" id="E4U3X2"/>
<dbReference type="SUPFAM" id="SSF56935">
    <property type="entry name" value="Porins"/>
    <property type="match status" value="1"/>
</dbReference>
<protein>
    <submittedName>
        <fullName evidence="5">Outer membrane porin</fullName>
    </submittedName>
</protein>
<dbReference type="PANTHER" id="PTHR34596">
    <property type="entry name" value="CHITOPORIN"/>
    <property type="match status" value="1"/>
</dbReference>
<evidence type="ECO:0000313" key="6">
    <source>
        <dbReference type="Proteomes" id="UP000008721"/>
    </source>
</evidence>
<dbReference type="PANTHER" id="PTHR34596:SF2">
    <property type="entry name" value="CHITOPORIN"/>
    <property type="match status" value="1"/>
</dbReference>
<dbReference type="Gene3D" id="2.40.160.10">
    <property type="entry name" value="Porin"/>
    <property type="match status" value="1"/>
</dbReference>
<dbReference type="GO" id="GO:0015288">
    <property type="term" value="F:porin activity"/>
    <property type="evidence" value="ECO:0007669"/>
    <property type="project" value="TreeGrafter"/>
</dbReference>
<reference evidence="5 6" key="1">
    <citation type="journal article" date="2012" name="Stand. Genomic Sci.">
        <title>Complete genome sequence of the sulfur compounds oxidizing chemolithoautotroph Sulfuricurvum kujiense type strain (YK-1(T)).</title>
        <authorList>
            <person name="Han C."/>
            <person name="Kotsyurbenko O."/>
            <person name="Chertkov O."/>
            <person name="Held B."/>
            <person name="Lapidus A."/>
            <person name="Nolan M."/>
            <person name="Lucas S."/>
            <person name="Hammon N."/>
            <person name="Deshpande S."/>
            <person name="Cheng J.F."/>
            <person name="Tapia R."/>
            <person name="Goodwin L.A."/>
            <person name="Pitluck S."/>
            <person name="Liolios K."/>
            <person name="Pagani I."/>
            <person name="Ivanova N."/>
            <person name="Mavromatis K."/>
            <person name="Mikhailova N."/>
            <person name="Pati A."/>
            <person name="Chen A."/>
            <person name="Palaniappan K."/>
            <person name="Land M."/>
            <person name="Hauser L."/>
            <person name="Chang Y.J."/>
            <person name="Jeffries C.D."/>
            <person name="Brambilla E.M."/>
            <person name="Rohde M."/>
            <person name="Spring S."/>
            <person name="Sikorski J."/>
            <person name="Goker M."/>
            <person name="Woyke T."/>
            <person name="Bristow J."/>
            <person name="Eisen J.A."/>
            <person name="Markowitz V."/>
            <person name="Hugenholtz P."/>
            <person name="Kyrpides N.C."/>
            <person name="Klenk H.P."/>
            <person name="Detter J.C."/>
        </authorList>
    </citation>
    <scope>NUCLEOTIDE SEQUENCE [LARGE SCALE GENOMIC DNA]</scope>
    <source>
        <strain evidence="6">ATCC BAA-921 / DSM 16994 / JCM 11577 / YK-1</strain>
    </source>
</reference>
<name>E4U3X2_SULKY</name>
<organism evidence="5 6">
    <name type="scientific">Sulfuricurvum kujiense (strain ATCC BAA-921 / DSM 16994 / JCM 11577 / YK-1)</name>
    <dbReference type="NCBI Taxonomy" id="709032"/>
    <lineage>
        <taxon>Bacteria</taxon>
        <taxon>Pseudomonadati</taxon>
        <taxon>Campylobacterota</taxon>
        <taxon>Epsilonproteobacteria</taxon>
        <taxon>Campylobacterales</taxon>
        <taxon>Sulfurimonadaceae</taxon>
        <taxon>Sulfuricurvum</taxon>
    </lineage>
</organism>
<keyword evidence="5" id="KW-0614">Plasmid</keyword>
<dbReference type="HOGENOM" id="CLU_052660_1_0_7"/>
<dbReference type="OrthoDB" id="9125at2"/>
<sequence length="413" mass="45962">MIKRSLLLSLLLSVSGSAQSLEDIFAEGKVSGNLRAFWYDGERELRIDRTALTVGGILSYKTAPYEGVSGGVSLFSSNGITSLTHMPESGQTHNLNLDGSSINTLGEAYLQYTGYDTSIKYGRQRLDLPLSNDYYNRMLPNSFEALSFENRSLNHTTLKGAYITGWKYKGSDTFVSPTYSLGVDRDIAVLGGIYTPTASLKIELYDTFVRDVMNAPYLQIINNEIWKSSEGTTLSGALQYLNERSTGDKAVGDVDTYLLGLRGILTQGSWSLSTLYTRIGDQSLLGTGGRYEKMGWGAFITYTDLQIDGESENAGAEAYGGVLTYRPDSSFEISAKYMKIDQDDAIQSNSASLTQNPRPDSDEYNIDATYQPNKEFRLRTRLAYINYDRESTSLYKNKSYDETNVRIIADYLF</sequence>
<keyword evidence="2" id="KW-0813">Transport</keyword>
<feature type="chain" id="PRO_5003190384" evidence="4">
    <location>
        <begin position="21"/>
        <end position="413"/>
    </location>
</feature>
<accession>E4U3X2</accession>
<feature type="signal peptide" evidence="4">
    <location>
        <begin position="1"/>
        <end position="20"/>
    </location>
</feature>
<evidence type="ECO:0000256" key="3">
    <source>
        <dbReference type="ARBA" id="ARBA00022729"/>
    </source>
</evidence>
<dbReference type="EMBL" id="CP002357">
    <property type="protein sequence ID" value="ADR35388.1"/>
    <property type="molecule type" value="Genomic_DNA"/>
</dbReference>
<gene>
    <name evidence="5" type="ordered locus">Sulku_2738</name>
</gene>
<dbReference type="InterPro" id="IPR023614">
    <property type="entry name" value="Porin_dom_sf"/>
</dbReference>
<dbReference type="Proteomes" id="UP000008721">
    <property type="component" value="Plasmid pSULKU02"/>
</dbReference>
<dbReference type="KEGG" id="sku:Sulku_2738"/>
<evidence type="ECO:0000313" key="5">
    <source>
        <dbReference type="EMBL" id="ADR35388.1"/>
    </source>
</evidence>
<dbReference type="GO" id="GO:0016020">
    <property type="term" value="C:membrane"/>
    <property type="evidence" value="ECO:0007669"/>
    <property type="project" value="InterPro"/>
</dbReference>
<proteinExistence type="inferred from homology"/>
<keyword evidence="3 4" id="KW-0732">Signal</keyword>